<feature type="compositionally biased region" description="Basic and acidic residues" evidence="1">
    <location>
        <begin position="30"/>
        <end position="43"/>
    </location>
</feature>
<accession>A0ABY5AY70</accession>
<gene>
    <name evidence="2" type="ORF">NEA10_09985</name>
</gene>
<keyword evidence="3" id="KW-1185">Reference proteome</keyword>
<dbReference type="EMBL" id="CP098611">
    <property type="protein sequence ID" value="USR93018.1"/>
    <property type="molecule type" value="Genomic_DNA"/>
</dbReference>
<protein>
    <submittedName>
        <fullName evidence="2">Uncharacterized protein</fullName>
    </submittedName>
</protein>
<sequence>MARSRSPLDRPAPSLGHHRSHSRHSLPSRQGDHLGFEARHLTNDDGESITIYLPHR</sequence>
<dbReference type="Proteomes" id="UP001056708">
    <property type="component" value="Chromosome"/>
</dbReference>
<evidence type="ECO:0000313" key="3">
    <source>
        <dbReference type="Proteomes" id="UP001056708"/>
    </source>
</evidence>
<name>A0ABY5AY70_9CYAN</name>
<evidence type="ECO:0000313" key="2">
    <source>
        <dbReference type="EMBL" id="USR93018.1"/>
    </source>
</evidence>
<evidence type="ECO:0000256" key="1">
    <source>
        <dbReference type="SAM" id="MobiDB-lite"/>
    </source>
</evidence>
<proteinExistence type="predicted"/>
<organism evidence="2 3">
    <name type="scientific">Phormidium yuhuli AB48</name>
    <dbReference type="NCBI Taxonomy" id="2940671"/>
    <lineage>
        <taxon>Bacteria</taxon>
        <taxon>Bacillati</taxon>
        <taxon>Cyanobacteriota</taxon>
        <taxon>Cyanophyceae</taxon>
        <taxon>Oscillatoriophycideae</taxon>
        <taxon>Oscillatoriales</taxon>
        <taxon>Oscillatoriaceae</taxon>
        <taxon>Phormidium</taxon>
        <taxon>Phormidium yuhuli</taxon>
    </lineage>
</organism>
<feature type="region of interest" description="Disordered" evidence="1">
    <location>
        <begin position="1"/>
        <end position="56"/>
    </location>
</feature>
<feature type="compositionally biased region" description="Basic residues" evidence="1">
    <location>
        <begin position="16"/>
        <end position="26"/>
    </location>
</feature>
<reference evidence="2" key="1">
    <citation type="submission" date="2022-06" db="EMBL/GenBank/DDBJ databases">
        <title>Genome sequence of Phormidium yuhuli AB48 isolated from an industrial photobioreactor environment.</title>
        <authorList>
            <person name="Qiu Y."/>
            <person name="Noonan A.J.C."/>
            <person name="Dofher K."/>
            <person name="Koch M."/>
            <person name="Kieft B."/>
            <person name="Lin X."/>
            <person name="Ziels R.M."/>
            <person name="Hallam S.J."/>
        </authorList>
    </citation>
    <scope>NUCLEOTIDE SEQUENCE</scope>
    <source>
        <strain evidence="2">AB48</strain>
    </source>
</reference>
<dbReference type="RefSeq" id="WP_252665192.1">
    <property type="nucleotide sequence ID" value="NZ_CP098611.1"/>
</dbReference>